<sequence>MAWQRPPLENGQQVCHMCSGLPKDELCIFVITCWSLWKAQNEKTWRNSSSNWSGVIACGDAVKAGWRNAQETATKTCNWIDRQPEEMGEVEIDVDAALQANGDGRSIGMVARGDSGEFLKAKSIALQDRFSPSTMEAMAVEEAVRWVVDSGIQDVKS</sequence>
<evidence type="ECO:0008006" key="3">
    <source>
        <dbReference type="Google" id="ProtNLM"/>
    </source>
</evidence>
<organism evidence="1 2">
    <name type="scientific">Cuscuta europaea</name>
    <name type="common">European dodder</name>
    <dbReference type="NCBI Taxonomy" id="41803"/>
    <lineage>
        <taxon>Eukaryota</taxon>
        <taxon>Viridiplantae</taxon>
        <taxon>Streptophyta</taxon>
        <taxon>Embryophyta</taxon>
        <taxon>Tracheophyta</taxon>
        <taxon>Spermatophyta</taxon>
        <taxon>Magnoliopsida</taxon>
        <taxon>eudicotyledons</taxon>
        <taxon>Gunneridae</taxon>
        <taxon>Pentapetalae</taxon>
        <taxon>asterids</taxon>
        <taxon>lamiids</taxon>
        <taxon>Solanales</taxon>
        <taxon>Convolvulaceae</taxon>
        <taxon>Cuscuteae</taxon>
        <taxon>Cuscuta</taxon>
        <taxon>Cuscuta subgen. Cuscuta</taxon>
    </lineage>
</organism>
<keyword evidence="2" id="KW-1185">Reference proteome</keyword>
<dbReference type="AlphaFoldDB" id="A0A9P0ZFX5"/>
<evidence type="ECO:0000313" key="1">
    <source>
        <dbReference type="EMBL" id="CAH9099748.1"/>
    </source>
</evidence>
<accession>A0A9P0ZFX5</accession>
<dbReference type="EMBL" id="CAMAPE010000038">
    <property type="protein sequence ID" value="CAH9099748.1"/>
    <property type="molecule type" value="Genomic_DNA"/>
</dbReference>
<dbReference type="InterPro" id="IPR052929">
    <property type="entry name" value="RNase_H-like_EbsB-rel"/>
</dbReference>
<dbReference type="PANTHER" id="PTHR47074">
    <property type="entry name" value="BNAC02G40300D PROTEIN"/>
    <property type="match status" value="1"/>
</dbReference>
<dbReference type="Proteomes" id="UP001152484">
    <property type="component" value="Unassembled WGS sequence"/>
</dbReference>
<dbReference type="OrthoDB" id="990022at2759"/>
<protein>
    <recommendedName>
        <fullName evidence="3">RNase H type-1 domain-containing protein</fullName>
    </recommendedName>
</protein>
<gene>
    <name evidence="1" type="ORF">CEURO_LOCUS14607</name>
</gene>
<comment type="caution">
    <text evidence="1">The sequence shown here is derived from an EMBL/GenBank/DDBJ whole genome shotgun (WGS) entry which is preliminary data.</text>
</comment>
<reference evidence="1" key="1">
    <citation type="submission" date="2022-07" db="EMBL/GenBank/DDBJ databases">
        <authorList>
            <person name="Macas J."/>
            <person name="Novak P."/>
            <person name="Neumann P."/>
        </authorList>
    </citation>
    <scope>NUCLEOTIDE SEQUENCE</scope>
</reference>
<proteinExistence type="predicted"/>
<name>A0A9P0ZFX5_CUSEU</name>
<dbReference type="PANTHER" id="PTHR47074:SF11">
    <property type="entry name" value="REVERSE TRANSCRIPTASE-LIKE PROTEIN"/>
    <property type="match status" value="1"/>
</dbReference>
<evidence type="ECO:0000313" key="2">
    <source>
        <dbReference type="Proteomes" id="UP001152484"/>
    </source>
</evidence>